<gene>
    <name evidence="1" type="ORF">FPZ43_00035</name>
</gene>
<accession>A0A563UHR9</accession>
<evidence type="ECO:0000313" key="1">
    <source>
        <dbReference type="EMBL" id="TWR30907.1"/>
    </source>
</evidence>
<dbReference type="Proteomes" id="UP000320042">
    <property type="component" value="Unassembled WGS sequence"/>
</dbReference>
<evidence type="ECO:0000313" key="2">
    <source>
        <dbReference type="Proteomes" id="UP000320042"/>
    </source>
</evidence>
<proteinExistence type="predicted"/>
<dbReference type="RefSeq" id="WP_146379803.1">
    <property type="nucleotide sequence ID" value="NZ_VOEJ01000001.1"/>
</dbReference>
<organism evidence="1 2">
    <name type="scientific">Mucilaginibacter pallidiroseus</name>
    <dbReference type="NCBI Taxonomy" id="2599295"/>
    <lineage>
        <taxon>Bacteria</taxon>
        <taxon>Pseudomonadati</taxon>
        <taxon>Bacteroidota</taxon>
        <taxon>Sphingobacteriia</taxon>
        <taxon>Sphingobacteriales</taxon>
        <taxon>Sphingobacteriaceae</taxon>
        <taxon>Mucilaginibacter</taxon>
    </lineage>
</organism>
<name>A0A563UHR9_9SPHI</name>
<comment type="caution">
    <text evidence="1">The sequence shown here is derived from an EMBL/GenBank/DDBJ whole genome shotgun (WGS) entry which is preliminary data.</text>
</comment>
<reference evidence="1 2" key="1">
    <citation type="submission" date="2019-07" db="EMBL/GenBank/DDBJ databases">
        <authorList>
            <person name="Kim J."/>
        </authorList>
    </citation>
    <scope>NUCLEOTIDE SEQUENCE [LARGE SCALE GENOMIC DNA]</scope>
    <source>
        <strain evidence="2">dk17</strain>
    </source>
</reference>
<dbReference type="EMBL" id="VOEJ01000001">
    <property type="protein sequence ID" value="TWR30907.1"/>
    <property type="molecule type" value="Genomic_DNA"/>
</dbReference>
<evidence type="ECO:0008006" key="3">
    <source>
        <dbReference type="Google" id="ProtNLM"/>
    </source>
</evidence>
<keyword evidence="2" id="KW-1185">Reference proteome</keyword>
<dbReference type="AlphaFoldDB" id="A0A563UHR9"/>
<sequence>MSGYTIVDHIQIENHISFIRIDPTDISLTLRNILISFNDLSWISQFDDEYQRVSYQVRAQKTADHIANFIIKAKADKITSSSAEYVVSELARQTIVEKLNYLDIPLAELFKKNIILNPGFDFYTRNLNEILLFGEAKYVAKQSAFGRSLEQIIRFANQQQDISDLNDIKDFFCKNSMNNCVKGHKGYIAAFSAKATPTDQLVKSIQRNKHFVDASKYKELICVAVNL</sequence>
<protein>
    <recommendedName>
        <fullName evidence="3">Anti-bacteriophage protein A/HamA C-terminal domain-containing protein</fullName>
    </recommendedName>
</protein>
<dbReference type="OrthoDB" id="7000645at2"/>